<comment type="subcellular location">
    <subcellularLocation>
        <location evidence="2">Cytoplasm</location>
    </subcellularLocation>
    <subcellularLocation>
        <location evidence="1">Nucleus</location>
    </subcellularLocation>
</comment>
<dbReference type="PROSITE" id="PS01159">
    <property type="entry name" value="WW_DOMAIN_1"/>
    <property type="match status" value="2"/>
</dbReference>
<dbReference type="InterPro" id="IPR051583">
    <property type="entry name" value="YAP1"/>
</dbReference>
<evidence type="ECO:0000256" key="4">
    <source>
        <dbReference type="ARBA" id="ARBA00023242"/>
    </source>
</evidence>
<dbReference type="GO" id="GO:0045944">
    <property type="term" value="P:positive regulation of transcription by RNA polymerase II"/>
    <property type="evidence" value="ECO:0007669"/>
    <property type="project" value="TreeGrafter"/>
</dbReference>
<dbReference type="CDD" id="cd00201">
    <property type="entry name" value="WW"/>
    <property type="match status" value="1"/>
</dbReference>
<protein>
    <submittedName>
        <fullName evidence="5">Uncharacterized protein</fullName>
    </submittedName>
</protein>
<accession>A0A433D3G9</accession>
<dbReference type="Gene3D" id="2.20.70.10">
    <property type="match status" value="2"/>
</dbReference>
<evidence type="ECO:0000256" key="1">
    <source>
        <dbReference type="ARBA" id="ARBA00004123"/>
    </source>
</evidence>
<dbReference type="Pfam" id="PF00397">
    <property type="entry name" value="WW"/>
    <property type="match status" value="2"/>
</dbReference>
<comment type="caution">
    <text evidence="5">The sequence shown here is derived from an EMBL/GenBank/DDBJ whole genome shotgun (WGS) entry which is preliminary data.</text>
</comment>
<dbReference type="GO" id="GO:0035329">
    <property type="term" value="P:hippo signaling"/>
    <property type="evidence" value="ECO:0007669"/>
    <property type="project" value="TreeGrafter"/>
</dbReference>
<proteinExistence type="predicted"/>
<name>A0A433D3G9_9FUNG</name>
<dbReference type="PROSITE" id="PS50020">
    <property type="entry name" value="WW_DOMAIN_2"/>
    <property type="match status" value="2"/>
</dbReference>
<dbReference type="InterPro" id="IPR036020">
    <property type="entry name" value="WW_dom_sf"/>
</dbReference>
<dbReference type="EMBL" id="RBNI01007410">
    <property type="protein sequence ID" value="RUP45361.1"/>
    <property type="molecule type" value="Genomic_DNA"/>
</dbReference>
<keyword evidence="4" id="KW-0539">Nucleus</keyword>
<dbReference type="InterPro" id="IPR001202">
    <property type="entry name" value="WW_dom"/>
</dbReference>
<evidence type="ECO:0000256" key="3">
    <source>
        <dbReference type="ARBA" id="ARBA00022490"/>
    </source>
</evidence>
<dbReference type="GO" id="GO:0003713">
    <property type="term" value="F:transcription coactivator activity"/>
    <property type="evidence" value="ECO:0007669"/>
    <property type="project" value="TreeGrafter"/>
</dbReference>
<dbReference type="OrthoDB" id="2448840at2759"/>
<gene>
    <name evidence="5" type="ORF">BC936DRAFT_148270</name>
</gene>
<dbReference type="GO" id="GO:0005634">
    <property type="term" value="C:nucleus"/>
    <property type="evidence" value="ECO:0007669"/>
    <property type="project" value="UniProtKB-SubCell"/>
</dbReference>
<reference evidence="5 6" key="1">
    <citation type="journal article" date="2018" name="New Phytol.">
        <title>Phylogenomics of Endogonaceae and evolution of mycorrhizas within Mucoromycota.</title>
        <authorList>
            <person name="Chang Y."/>
            <person name="Desiro A."/>
            <person name="Na H."/>
            <person name="Sandor L."/>
            <person name="Lipzen A."/>
            <person name="Clum A."/>
            <person name="Barry K."/>
            <person name="Grigoriev I.V."/>
            <person name="Martin F.M."/>
            <person name="Stajich J.E."/>
            <person name="Smith M.E."/>
            <person name="Bonito G."/>
            <person name="Spatafora J.W."/>
        </authorList>
    </citation>
    <scope>NUCLEOTIDE SEQUENCE [LARGE SCALE GENOMIC DNA]</scope>
    <source>
        <strain evidence="5 6">GMNB39</strain>
    </source>
</reference>
<organism evidence="5 6">
    <name type="scientific">Jimgerdemannia flammicorona</name>
    <dbReference type="NCBI Taxonomy" id="994334"/>
    <lineage>
        <taxon>Eukaryota</taxon>
        <taxon>Fungi</taxon>
        <taxon>Fungi incertae sedis</taxon>
        <taxon>Mucoromycota</taxon>
        <taxon>Mucoromycotina</taxon>
        <taxon>Endogonomycetes</taxon>
        <taxon>Endogonales</taxon>
        <taxon>Endogonaceae</taxon>
        <taxon>Jimgerdemannia</taxon>
    </lineage>
</organism>
<dbReference type="PANTHER" id="PTHR17616">
    <property type="entry name" value="YES-ASSOCIATED PROTEIN YAP1 FAMILY MEMBER"/>
    <property type="match status" value="1"/>
</dbReference>
<dbReference type="GO" id="GO:0005737">
    <property type="term" value="C:cytoplasm"/>
    <property type="evidence" value="ECO:0007669"/>
    <property type="project" value="UniProtKB-SubCell"/>
</dbReference>
<dbReference type="AlphaFoldDB" id="A0A433D3G9"/>
<dbReference type="SUPFAM" id="SSF51045">
    <property type="entry name" value="WW domain"/>
    <property type="match status" value="2"/>
</dbReference>
<keyword evidence="3" id="KW-0963">Cytoplasm</keyword>
<dbReference type="SMART" id="SM00456">
    <property type="entry name" value="WW"/>
    <property type="match status" value="2"/>
</dbReference>
<dbReference type="PANTHER" id="PTHR17616:SF8">
    <property type="entry name" value="TRANSCRIPTIONAL COACTIVATOR YORKIE"/>
    <property type="match status" value="1"/>
</dbReference>
<keyword evidence="6" id="KW-1185">Reference proteome</keyword>
<evidence type="ECO:0000313" key="5">
    <source>
        <dbReference type="EMBL" id="RUP45361.1"/>
    </source>
</evidence>
<sequence>MTTQTTHQDPRPPSPTLARLGLDLTDISFHLSSGPRDHRRVTETTTSLQDPCHKRLPPYWEIRQDKHTGHAYFVDHHHRRTTWHDPRGPLPRGWEMRADRHGLWYFVDRNTGTTTWEDPRMKGAVEETSGDGREEVGMVGGWWGSGVWGIVGWLVEGLLGRRERKRIQESV</sequence>
<evidence type="ECO:0000313" key="6">
    <source>
        <dbReference type="Proteomes" id="UP000268093"/>
    </source>
</evidence>
<evidence type="ECO:0000256" key="2">
    <source>
        <dbReference type="ARBA" id="ARBA00004496"/>
    </source>
</evidence>
<dbReference type="Proteomes" id="UP000268093">
    <property type="component" value="Unassembled WGS sequence"/>
</dbReference>